<organism evidence="2 3">
    <name type="scientific">Trichloromonas acetexigens</name>
    <dbReference type="NCBI Taxonomy" id="38815"/>
    <lineage>
        <taxon>Bacteria</taxon>
        <taxon>Pseudomonadati</taxon>
        <taxon>Thermodesulfobacteriota</taxon>
        <taxon>Desulfuromonadia</taxon>
        <taxon>Desulfuromonadales</taxon>
        <taxon>Trichloromonadaceae</taxon>
        <taxon>Trichloromonas</taxon>
    </lineage>
</organism>
<accession>A0A550JDM4</accession>
<reference evidence="2 3" key="1">
    <citation type="submission" date="2019-07" db="EMBL/GenBank/DDBJ databases">
        <title>Insights of Desulfuromonas acetexigens electromicrobiology.</title>
        <authorList>
            <person name="Katuri K."/>
            <person name="Sapireddy V."/>
            <person name="Shaw D.R."/>
            <person name="Saikaly P."/>
        </authorList>
    </citation>
    <scope>NUCLEOTIDE SEQUENCE [LARGE SCALE GENOMIC DNA]</scope>
    <source>
        <strain evidence="2 3">2873</strain>
    </source>
</reference>
<gene>
    <name evidence="2" type="ORF">FL622_10240</name>
</gene>
<evidence type="ECO:0000313" key="3">
    <source>
        <dbReference type="Proteomes" id="UP000317155"/>
    </source>
</evidence>
<dbReference type="Proteomes" id="UP000317155">
    <property type="component" value="Unassembled WGS sequence"/>
</dbReference>
<name>A0A550JDM4_9BACT</name>
<keyword evidence="3" id="KW-1185">Reference proteome</keyword>
<dbReference type="InterPro" id="IPR007160">
    <property type="entry name" value="DUF362"/>
</dbReference>
<feature type="domain" description="DUF362" evidence="1">
    <location>
        <begin position="75"/>
        <end position="273"/>
    </location>
</feature>
<protein>
    <submittedName>
        <fullName evidence="2">DUF362 domain-containing protein</fullName>
    </submittedName>
</protein>
<evidence type="ECO:0000313" key="2">
    <source>
        <dbReference type="EMBL" id="TRO81302.1"/>
    </source>
</evidence>
<dbReference type="AlphaFoldDB" id="A0A550JDM4"/>
<comment type="caution">
    <text evidence="2">The sequence shown here is derived from an EMBL/GenBank/DDBJ whole genome shotgun (WGS) entry which is preliminary data.</text>
</comment>
<sequence length="305" mass="32752">MDRREFVRRSLQVAAVSSAVGGVPLLDLLSFPARAAEGGGAKLAVRKGKDIPALVGETLGALGGMATFVKRGETVVVKPNIGWDRTVEQGANTHPLVVRAVIEHCLEAGAKDVRVFDRTCNDPRRCYVQSGIQDVVEGMKSERVKIEHMDRRAYRELDIANGKDLTRWSFYQPALDADCFINLPVAKHHGISTLTLGMKNIMGVIGGNRGRLHQNIAESLADINSVVHSTLTLVDATRILVANGPQGGRLEDVRLLDTLIASADIVAADAYAATLFGHRPEDIPTIVAGARRGLGSLDLSPGRLA</sequence>
<dbReference type="EMBL" id="VJVV01000006">
    <property type="protein sequence ID" value="TRO81302.1"/>
    <property type="molecule type" value="Genomic_DNA"/>
</dbReference>
<proteinExistence type="predicted"/>
<evidence type="ECO:0000259" key="1">
    <source>
        <dbReference type="Pfam" id="PF04015"/>
    </source>
</evidence>
<dbReference type="Pfam" id="PF04015">
    <property type="entry name" value="DUF362"/>
    <property type="match status" value="1"/>
</dbReference>
<dbReference type="OrthoDB" id="9785671at2"/>